<reference evidence="2 3" key="1">
    <citation type="submission" date="2024-09" db="EMBL/GenBank/DDBJ databases">
        <authorList>
            <person name="Sun Q."/>
            <person name="Mori K."/>
        </authorList>
    </citation>
    <scope>NUCLEOTIDE SEQUENCE [LARGE SCALE GENOMIC DNA]</scope>
    <source>
        <strain evidence="2 3">TBRC 1851</strain>
    </source>
</reference>
<organism evidence="2 3">
    <name type="scientific">Sphaerimonospora cavernae</name>
    <dbReference type="NCBI Taxonomy" id="1740611"/>
    <lineage>
        <taxon>Bacteria</taxon>
        <taxon>Bacillati</taxon>
        <taxon>Actinomycetota</taxon>
        <taxon>Actinomycetes</taxon>
        <taxon>Streptosporangiales</taxon>
        <taxon>Streptosporangiaceae</taxon>
        <taxon>Sphaerimonospora</taxon>
    </lineage>
</organism>
<comment type="caution">
    <text evidence="2">The sequence shown here is derived from an EMBL/GenBank/DDBJ whole genome shotgun (WGS) entry which is preliminary data.</text>
</comment>
<evidence type="ECO:0000313" key="2">
    <source>
        <dbReference type="EMBL" id="MFC0863669.1"/>
    </source>
</evidence>
<evidence type="ECO:0000313" key="3">
    <source>
        <dbReference type="Proteomes" id="UP001589870"/>
    </source>
</evidence>
<evidence type="ECO:0000256" key="1">
    <source>
        <dbReference type="SAM" id="MobiDB-lite"/>
    </source>
</evidence>
<feature type="region of interest" description="Disordered" evidence="1">
    <location>
        <begin position="156"/>
        <end position="204"/>
    </location>
</feature>
<sequence>MTYERDFFRDAAVHDISPVLSSAVQVIDAAFPDELCLRLRPVLPHLAGTADDGRDGDRVRLAQDWLVRTCLAAWMRAAGQQDEAVRLRRLTPVRDIGTALRAAGVAAQASGKVMISAPGRAEGFPLVSTAVGAANRAVKTMTVWNCVAAAGAAFAGSTGRHPPMGSGHGDGVKPDRSGGASGRFAGRGGSVSVSRSPSQVPTTW</sequence>
<proteinExistence type="predicted"/>
<dbReference type="Proteomes" id="UP001589870">
    <property type="component" value="Unassembled WGS sequence"/>
</dbReference>
<feature type="compositionally biased region" description="Gly residues" evidence="1">
    <location>
        <begin position="179"/>
        <end position="189"/>
    </location>
</feature>
<name>A0ABV6U6L2_9ACTN</name>
<dbReference type="RefSeq" id="WP_394301810.1">
    <property type="nucleotide sequence ID" value="NZ_JBHMQT010000033.1"/>
</dbReference>
<accession>A0ABV6U6L2</accession>
<gene>
    <name evidence="2" type="ORF">ACFHYQ_15305</name>
</gene>
<protein>
    <submittedName>
        <fullName evidence="2">Uncharacterized protein</fullName>
    </submittedName>
</protein>
<keyword evidence="3" id="KW-1185">Reference proteome</keyword>
<dbReference type="EMBL" id="JBHMQT010000033">
    <property type="protein sequence ID" value="MFC0863669.1"/>
    <property type="molecule type" value="Genomic_DNA"/>
</dbReference>